<dbReference type="CDD" id="cd01427">
    <property type="entry name" value="HAD_like"/>
    <property type="match status" value="1"/>
</dbReference>
<protein>
    <submittedName>
        <fullName evidence="2">GMP/IMP nucleotidase</fullName>
        <ecNumber evidence="2">3.1.3.5</ecNumber>
    </submittedName>
</protein>
<name>A0A5B8HEI3_9GAMM</name>
<dbReference type="GO" id="GO:0008967">
    <property type="term" value="F:phosphoglycolate phosphatase activity"/>
    <property type="evidence" value="ECO:0007669"/>
    <property type="project" value="TreeGrafter"/>
</dbReference>
<evidence type="ECO:0000313" key="3">
    <source>
        <dbReference type="Proteomes" id="UP000320591"/>
    </source>
</evidence>
<dbReference type="NCBIfam" id="NF011564">
    <property type="entry name" value="PRK14988.1"/>
    <property type="match status" value="1"/>
</dbReference>
<dbReference type="OrthoDB" id="9773910at2"/>
<dbReference type="EC" id="3.1.3.5" evidence="2"/>
<dbReference type="Proteomes" id="UP000320591">
    <property type="component" value="Chromosome"/>
</dbReference>
<dbReference type="RefSeq" id="WP_042873187.1">
    <property type="nucleotide sequence ID" value="NZ_CM001975.1"/>
</dbReference>
<dbReference type="EMBL" id="CP042220">
    <property type="protein sequence ID" value="QDX28699.1"/>
    <property type="molecule type" value="Genomic_DNA"/>
</dbReference>
<dbReference type="STRING" id="568768.GCA_000406125_03604"/>
<dbReference type="Pfam" id="PF00702">
    <property type="entry name" value="Hydrolase"/>
    <property type="match status" value="1"/>
</dbReference>
<dbReference type="SUPFAM" id="SSF56784">
    <property type="entry name" value="HAD-like"/>
    <property type="match status" value="1"/>
</dbReference>
<dbReference type="InterPro" id="IPR006439">
    <property type="entry name" value="HAD-SF_hydro_IA"/>
</dbReference>
<keyword evidence="1" id="KW-0479">Metal-binding</keyword>
<dbReference type="PRINTS" id="PR00413">
    <property type="entry name" value="HADHALOGNASE"/>
</dbReference>
<evidence type="ECO:0000256" key="1">
    <source>
        <dbReference type="ARBA" id="ARBA00022723"/>
    </source>
</evidence>
<organism evidence="2 3">
    <name type="scientific">Dickeya poaceiphila</name>
    <dbReference type="NCBI Taxonomy" id="568768"/>
    <lineage>
        <taxon>Bacteria</taxon>
        <taxon>Pseudomonadati</taxon>
        <taxon>Pseudomonadota</taxon>
        <taxon>Gammaproteobacteria</taxon>
        <taxon>Enterobacterales</taxon>
        <taxon>Pectobacteriaceae</taxon>
        <taxon>Dickeya</taxon>
    </lineage>
</organism>
<dbReference type="AlphaFoldDB" id="A0A5B8HEI3"/>
<gene>
    <name evidence="2" type="ORF">Dpoa569_0000367</name>
</gene>
<dbReference type="SFLD" id="SFLDG01129">
    <property type="entry name" value="C1.5:_HAD__Beta-PGM__Phosphata"/>
    <property type="match status" value="1"/>
</dbReference>
<keyword evidence="2" id="KW-0378">Hydrolase</keyword>
<sequence length="233" mass="27117">MNSELNWNEIDTVLLDMDGTLLDLAFDSYFWLQLVPESLSRKRDISLEQARHLLAVEYQAVHHTLNWYCFDYWSERLGLDIYQMTSDIGHRVRLREDTAPFLHALRKSGRQSILLTNAHPHSLSVKVAYTGLDRHLDLLLSTHTYGYPKEDQRLWQAVQEDIGFNPERTLFVDDSEPILDAASTFGIRYCLGVSNPDSSCQQENRFRQHPSMNDYLAFLPDIHRSIRISNQGY</sequence>
<dbReference type="SFLD" id="SFLDS00003">
    <property type="entry name" value="Haloacid_Dehalogenase"/>
    <property type="match status" value="1"/>
</dbReference>
<dbReference type="Gene3D" id="3.40.50.1000">
    <property type="entry name" value="HAD superfamily/HAD-like"/>
    <property type="match status" value="1"/>
</dbReference>
<evidence type="ECO:0000313" key="2">
    <source>
        <dbReference type="EMBL" id="QDX28699.1"/>
    </source>
</evidence>
<dbReference type="NCBIfam" id="TIGR01509">
    <property type="entry name" value="HAD-SF-IA-v3"/>
    <property type="match status" value="1"/>
</dbReference>
<dbReference type="InterPro" id="IPR023214">
    <property type="entry name" value="HAD_sf"/>
</dbReference>
<dbReference type="PANTHER" id="PTHR43434">
    <property type="entry name" value="PHOSPHOGLYCOLATE PHOSPHATASE"/>
    <property type="match status" value="1"/>
</dbReference>
<dbReference type="GO" id="GO:0008253">
    <property type="term" value="F:5'-nucleotidase activity"/>
    <property type="evidence" value="ECO:0007669"/>
    <property type="project" value="UniProtKB-EC"/>
</dbReference>
<proteinExistence type="predicted"/>
<dbReference type="GO" id="GO:0005829">
    <property type="term" value="C:cytosol"/>
    <property type="evidence" value="ECO:0007669"/>
    <property type="project" value="TreeGrafter"/>
</dbReference>
<accession>A0A5B8HEI3</accession>
<dbReference type="GO" id="GO:0046872">
    <property type="term" value="F:metal ion binding"/>
    <property type="evidence" value="ECO:0007669"/>
    <property type="project" value="UniProtKB-KW"/>
</dbReference>
<dbReference type="GO" id="GO:0006281">
    <property type="term" value="P:DNA repair"/>
    <property type="evidence" value="ECO:0007669"/>
    <property type="project" value="TreeGrafter"/>
</dbReference>
<dbReference type="InterPro" id="IPR050155">
    <property type="entry name" value="HAD-like_hydrolase_sf"/>
</dbReference>
<keyword evidence="3" id="KW-1185">Reference proteome</keyword>
<dbReference type="InterPro" id="IPR036412">
    <property type="entry name" value="HAD-like_sf"/>
</dbReference>
<dbReference type="KEGG" id="dic:Dpoa569_0000367"/>
<reference evidence="2 3" key="1">
    <citation type="journal article" date="2019" name="Environ. Microbiol.">
        <title>The phytopathogenic nature of Dickeya aquatica 174/2 and the dynamic early evolution of Dickeya pathogenicity.</title>
        <authorList>
            <person name="Duprey A."/>
            <person name="Taib N."/>
            <person name="Leonard S."/>
            <person name="Garin T."/>
            <person name="Flandrois J.P."/>
            <person name="Nasser W."/>
            <person name="Brochier-Armanet C."/>
            <person name="Reverchon S."/>
        </authorList>
    </citation>
    <scope>NUCLEOTIDE SEQUENCE [LARGE SCALE GENOMIC DNA]</scope>
    <source>
        <strain evidence="2 3">NCPPB 569</strain>
    </source>
</reference>
<dbReference type="PANTHER" id="PTHR43434:SF3">
    <property type="entry name" value="GMP_IMP NUCLEOTIDASE YRFG"/>
    <property type="match status" value="1"/>
</dbReference>